<evidence type="ECO:0000256" key="1">
    <source>
        <dbReference type="ARBA" id="ARBA00022723"/>
    </source>
</evidence>
<gene>
    <name evidence="9" type="primary">LOC112679447</name>
    <name evidence="7" type="ORF">g.121624</name>
</gene>
<reference evidence="9" key="2">
    <citation type="submission" date="2025-04" db="UniProtKB">
        <authorList>
            <consortium name="RefSeq"/>
        </authorList>
    </citation>
    <scope>IDENTIFICATION</scope>
</reference>
<dbReference type="SUPFAM" id="SSF57716">
    <property type="entry name" value="Glucocorticoid receptor-like (DNA-binding domain)"/>
    <property type="match status" value="1"/>
</dbReference>
<dbReference type="OrthoDB" id="5988927at2759"/>
<dbReference type="InterPro" id="IPR052224">
    <property type="entry name" value="THAP_domain_protein"/>
</dbReference>
<keyword evidence="1" id="KW-0479">Metal-binding</keyword>
<keyword evidence="4 5" id="KW-0238">DNA-binding</keyword>
<dbReference type="Gene3D" id="6.20.210.20">
    <property type="entry name" value="THAP domain"/>
    <property type="match status" value="1"/>
</dbReference>
<dbReference type="GO" id="GO:0003677">
    <property type="term" value="F:DNA binding"/>
    <property type="evidence" value="ECO:0007669"/>
    <property type="project" value="UniProtKB-UniRule"/>
</dbReference>
<reference evidence="7" key="1">
    <citation type="submission" date="2018-04" db="EMBL/GenBank/DDBJ databases">
        <title>Transcriptome assembly of Sipha flava.</title>
        <authorList>
            <person name="Scully E.D."/>
            <person name="Geib S.M."/>
            <person name="Palmer N.A."/>
            <person name="Koch K."/>
            <person name="Bradshaw J."/>
            <person name="Heng-Moss T."/>
            <person name="Sarath G."/>
        </authorList>
    </citation>
    <scope>NUCLEOTIDE SEQUENCE</scope>
</reference>
<dbReference type="GO" id="GO:0008270">
    <property type="term" value="F:zinc ion binding"/>
    <property type="evidence" value="ECO:0007669"/>
    <property type="project" value="UniProtKB-KW"/>
</dbReference>
<evidence type="ECO:0000313" key="8">
    <source>
        <dbReference type="Proteomes" id="UP000694846"/>
    </source>
</evidence>
<organism evidence="7">
    <name type="scientific">Sipha flava</name>
    <name type="common">yellow sugarcane aphid</name>
    <dbReference type="NCBI Taxonomy" id="143950"/>
    <lineage>
        <taxon>Eukaryota</taxon>
        <taxon>Metazoa</taxon>
        <taxon>Ecdysozoa</taxon>
        <taxon>Arthropoda</taxon>
        <taxon>Hexapoda</taxon>
        <taxon>Insecta</taxon>
        <taxon>Pterygota</taxon>
        <taxon>Neoptera</taxon>
        <taxon>Paraneoptera</taxon>
        <taxon>Hemiptera</taxon>
        <taxon>Sternorrhyncha</taxon>
        <taxon>Aphidomorpha</taxon>
        <taxon>Aphidoidea</taxon>
        <taxon>Aphididae</taxon>
        <taxon>Sipha</taxon>
    </lineage>
</organism>
<evidence type="ECO:0000256" key="5">
    <source>
        <dbReference type="PROSITE-ProRule" id="PRU00309"/>
    </source>
</evidence>
<name>A0A2S2QQG6_9HEMI</name>
<dbReference type="AlphaFoldDB" id="A0A2S2QQG6"/>
<dbReference type="RefSeq" id="XP_025405024.1">
    <property type="nucleotide sequence ID" value="XM_025549239.1"/>
</dbReference>
<keyword evidence="8" id="KW-1185">Reference proteome</keyword>
<proteinExistence type="predicted"/>
<dbReference type="SMART" id="SM00692">
    <property type="entry name" value="DM3"/>
    <property type="match status" value="1"/>
</dbReference>
<keyword evidence="2 5" id="KW-0863">Zinc-finger</keyword>
<keyword evidence="3" id="KW-0862">Zinc</keyword>
<dbReference type="InterPro" id="IPR006612">
    <property type="entry name" value="THAP_Znf"/>
</dbReference>
<evidence type="ECO:0000313" key="7">
    <source>
        <dbReference type="EMBL" id="MBY79780.1"/>
    </source>
</evidence>
<evidence type="ECO:0000256" key="3">
    <source>
        <dbReference type="ARBA" id="ARBA00022833"/>
    </source>
</evidence>
<dbReference type="PROSITE" id="PS50950">
    <property type="entry name" value="ZF_THAP"/>
    <property type="match status" value="1"/>
</dbReference>
<dbReference type="GeneID" id="112679447"/>
<sequence>MVNKCCIVGCKSIADRNCTAKFLSFPKNEHILQLWKNVIKQHQPQFTISPYSVICHLHFVDNDFILNVAGTKRVLKTTSVPSIFPSYKSRRILFHNEQILPSTSMDVETVTLSMSDVLHNPISPDHKKKHLDDPINSISTCMDDTANTINDNQAVDDVGIQLPTKNIRRTSVVTSS</sequence>
<evidence type="ECO:0000259" key="6">
    <source>
        <dbReference type="PROSITE" id="PS50950"/>
    </source>
</evidence>
<accession>A0A2S2QQG6</accession>
<dbReference type="SMART" id="SM00980">
    <property type="entry name" value="THAP"/>
    <property type="match status" value="1"/>
</dbReference>
<evidence type="ECO:0000256" key="4">
    <source>
        <dbReference type="ARBA" id="ARBA00023125"/>
    </source>
</evidence>
<dbReference type="Proteomes" id="UP000694846">
    <property type="component" value="Unplaced"/>
</dbReference>
<feature type="domain" description="THAP-type" evidence="6">
    <location>
        <begin position="1"/>
        <end position="84"/>
    </location>
</feature>
<dbReference type="PANTHER" id="PTHR46927">
    <property type="entry name" value="AGAP005574-PA"/>
    <property type="match status" value="1"/>
</dbReference>
<dbReference type="Pfam" id="PF05485">
    <property type="entry name" value="THAP"/>
    <property type="match status" value="1"/>
</dbReference>
<dbReference type="InterPro" id="IPR038441">
    <property type="entry name" value="THAP_Znf_sf"/>
</dbReference>
<evidence type="ECO:0000313" key="9">
    <source>
        <dbReference type="RefSeq" id="XP_025405024.1"/>
    </source>
</evidence>
<dbReference type="PANTHER" id="PTHR46927:SF3">
    <property type="entry name" value="THAP-TYPE DOMAIN-CONTAINING PROTEIN"/>
    <property type="match status" value="1"/>
</dbReference>
<dbReference type="EMBL" id="GGMS01010577">
    <property type="protein sequence ID" value="MBY79780.1"/>
    <property type="molecule type" value="Transcribed_RNA"/>
</dbReference>
<protein>
    <submittedName>
        <fullName evidence="9">Uncharacterized protein LOC112679447</fullName>
    </submittedName>
</protein>
<evidence type="ECO:0000256" key="2">
    <source>
        <dbReference type="ARBA" id="ARBA00022771"/>
    </source>
</evidence>